<dbReference type="Pfam" id="PF00226">
    <property type="entry name" value="DnaJ"/>
    <property type="match status" value="1"/>
</dbReference>
<dbReference type="AlphaFoldDB" id="A0A1I5XIM4"/>
<dbReference type="InterPro" id="IPR053232">
    <property type="entry name" value="DnaJ_C/III_chloroplastic"/>
</dbReference>
<dbReference type="CDD" id="cd06257">
    <property type="entry name" value="DnaJ"/>
    <property type="match status" value="1"/>
</dbReference>
<dbReference type="RefSeq" id="WP_093575791.1">
    <property type="nucleotide sequence ID" value="NZ_FOWC01000010.1"/>
</dbReference>
<feature type="domain" description="J" evidence="1">
    <location>
        <begin position="310"/>
        <end position="382"/>
    </location>
</feature>
<protein>
    <submittedName>
        <fullName evidence="2">DnaJ domain-containing protein</fullName>
    </submittedName>
</protein>
<dbReference type="SUPFAM" id="SSF46565">
    <property type="entry name" value="Chaperone J-domain"/>
    <property type="match status" value="1"/>
</dbReference>
<proteinExistence type="predicted"/>
<dbReference type="EMBL" id="FOWC01000010">
    <property type="protein sequence ID" value="SFQ31804.1"/>
    <property type="molecule type" value="Genomic_DNA"/>
</dbReference>
<reference evidence="2 3" key="1">
    <citation type="submission" date="2016-10" db="EMBL/GenBank/DDBJ databases">
        <authorList>
            <person name="de Groot N.N."/>
        </authorList>
    </citation>
    <scope>NUCLEOTIDE SEQUENCE [LARGE SCALE GENOMIC DNA]</scope>
    <source>
        <strain evidence="2 3">DSM 44637</strain>
    </source>
</reference>
<dbReference type="STRING" id="112413.SAMN05421854_110261"/>
<dbReference type="PANTHER" id="PTHR45090">
    <property type="entry name" value="CHAPERONE PROTEIN DNAJ 20 CHLOROPLASTIC"/>
    <property type="match status" value="1"/>
</dbReference>
<name>A0A1I5XIM4_9PSEU</name>
<dbReference type="InterPro" id="IPR036869">
    <property type="entry name" value="J_dom_sf"/>
</dbReference>
<gene>
    <name evidence="2" type="ORF">SAMN05421854_110261</name>
</gene>
<evidence type="ECO:0000313" key="2">
    <source>
        <dbReference type="EMBL" id="SFQ31804.1"/>
    </source>
</evidence>
<dbReference type="PROSITE" id="PS50076">
    <property type="entry name" value="DNAJ_2"/>
    <property type="match status" value="1"/>
</dbReference>
<dbReference type="OrthoDB" id="166297at2"/>
<evidence type="ECO:0000259" key="1">
    <source>
        <dbReference type="PROSITE" id="PS50076"/>
    </source>
</evidence>
<dbReference type="Gene3D" id="1.10.287.110">
    <property type="entry name" value="DnaJ domain"/>
    <property type="match status" value="1"/>
</dbReference>
<organism evidence="2 3">
    <name type="scientific">Amycolatopsis rubida</name>
    <dbReference type="NCBI Taxonomy" id="112413"/>
    <lineage>
        <taxon>Bacteria</taxon>
        <taxon>Bacillati</taxon>
        <taxon>Actinomycetota</taxon>
        <taxon>Actinomycetes</taxon>
        <taxon>Pseudonocardiales</taxon>
        <taxon>Pseudonocardiaceae</taxon>
        <taxon>Amycolatopsis</taxon>
    </lineage>
</organism>
<dbReference type="SMART" id="SM00271">
    <property type="entry name" value="DnaJ"/>
    <property type="match status" value="1"/>
</dbReference>
<dbReference type="InterPro" id="IPR001623">
    <property type="entry name" value="DnaJ_domain"/>
</dbReference>
<evidence type="ECO:0000313" key="3">
    <source>
        <dbReference type="Proteomes" id="UP000199137"/>
    </source>
</evidence>
<accession>A0A1I5XIM4</accession>
<sequence length="385" mass="42146">MTSNTADPRTAPGRLTALERRVLAAQEAIEQADTEHAHWVLQHAYATLREQFPTATSAVVDTGLRRTLSAWTVSVNASADPLWTAAEAASAIATPNEIDEVVEGASWQIDTALQYYPPETLPGWSPKADEPGRYVLDLTAVPTVPDQDRQDSLPAGISRAVQETVDSWPWQVALAAREYCRGLVEARYLPLEETAEHDEVRAVLARTVAPADRAEFATLTAAHWEEGINYVHGLALGAVEVWETSEGYGPTYSLDHIVPIFQCSLARNGVSLREVSEAFGGDVRLVALAVADPSGRRAAPAEEPVRPLPKFYQRLGLPQNIVVTRSDIDAAYRARVRALRPDLVPTVCAAQRTAEKDDFAQVAEAYKVLSDPDARARYDREISPF</sequence>
<dbReference type="PANTHER" id="PTHR45090:SF4">
    <property type="entry name" value="J DOMAIN-CONTAINING PROTEIN"/>
    <property type="match status" value="1"/>
</dbReference>
<dbReference type="Proteomes" id="UP000199137">
    <property type="component" value="Unassembled WGS sequence"/>
</dbReference>